<sequence>MGLRDLGRRRAVCMMGEAAVIEAYRLTKRYGSTRAVDDLSFTARAGRVTALLGRSGAGKTATLRMLLGLDHPTSGHALIGGRPLRDLERPSTEVGAVLDAGWIYPYRSARTHLRWVALAGRVSLRRVDAVLEQVDLAYAADERIDSFSDGMLQRLGVAAALLGDPSVVMADAPFDDRGPGDVAWIRGMLARFARDGRTVLVSGRSVPEIAILADDLVIVHHGRLVTQCTTDEFIAQAGGDMLKVRSPQLSKLDDALRAKGIPTFSSPDLHVESETEQAPSLLVAATNRREVGTIAAVHELELSEVATSNSSLEDAFANLISSADGTTVCD</sequence>
<dbReference type="Proteomes" id="UP000305109">
    <property type="component" value="Unassembled WGS sequence"/>
</dbReference>
<organism evidence="4 5">
    <name type="scientific">Rhodococcus oryzae</name>
    <dbReference type="NCBI Taxonomy" id="2571143"/>
    <lineage>
        <taxon>Bacteria</taxon>
        <taxon>Bacillati</taxon>
        <taxon>Actinomycetota</taxon>
        <taxon>Actinomycetes</taxon>
        <taxon>Mycobacteriales</taxon>
        <taxon>Nocardiaceae</taxon>
        <taxon>Rhodococcus</taxon>
    </lineage>
</organism>
<dbReference type="EMBL" id="SUMD01000009">
    <property type="protein sequence ID" value="TJZ76087.1"/>
    <property type="molecule type" value="Genomic_DNA"/>
</dbReference>
<dbReference type="PANTHER" id="PTHR43335">
    <property type="entry name" value="ABC TRANSPORTER, ATP-BINDING PROTEIN"/>
    <property type="match status" value="1"/>
</dbReference>
<evidence type="ECO:0000256" key="2">
    <source>
        <dbReference type="ARBA" id="ARBA00022448"/>
    </source>
</evidence>
<dbReference type="SUPFAM" id="SSF52540">
    <property type="entry name" value="P-loop containing nucleoside triphosphate hydrolases"/>
    <property type="match status" value="1"/>
</dbReference>
<dbReference type="PROSITE" id="PS50893">
    <property type="entry name" value="ABC_TRANSPORTER_2"/>
    <property type="match status" value="1"/>
</dbReference>
<dbReference type="Pfam" id="PF00005">
    <property type="entry name" value="ABC_tran"/>
    <property type="match status" value="1"/>
</dbReference>
<gene>
    <name evidence="4" type="ORF">FCG67_18955</name>
</gene>
<feature type="domain" description="ABC transporter" evidence="3">
    <location>
        <begin position="21"/>
        <end position="246"/>
    </location>
</feature>
<evidence type="ECO:0000259" key="3">
    <source>
        <dbReference type="PROSITE" id="PS50893"/>
    </source>
</evidence>
<dbReference type="PANTHER" id="PTHR43335:SF4">
    <property type="entry name" value="ABC TRANSPORTER, ATP-BINDING PROTEIN"/>
    <property type="match status" value="1"/>
</dbReference>
<evidence type="ECO:0000313" key="5">
    <source>
        <dbReference type="Proteomes" id="UP000305109"/>
    </source>
</evidence>
<name>A0ABY2RJC2_9NOCA</name>
<keyword evidence="2" id="KW-0813">Transport</keyword>
<keyword evidence="5" id="KW-1185">Reference proteome</keyword>
<accession>A0ABY2RJC2</accession>
<proteinExistence type="inferred from homology"/>
<comment type="caution">
    <text evidence="4">The sequence shown here is derived from an EMBL/GenBank/DDBJ whole genome shotgun (WGS) entry which is preliminary data.</text>
</comment>
<dbReference type="InterPro" id="IPR003439">
    <property type="entry name" value="ABC_transporter-like_ATP-bd"/>
</dbReference>
<keyword evidence="4" id="KW-0547">Nucleotide-binding</keyword>
<reference evidence="4 5" key="1">
    <citation type="submission" date="2019-04" db="EMBL/GenBank/DDBJ databases">
        <title>Rhodococcus oryzae sp. nov., a novel actinomycete isolated from rhizosphere soil of rice (Oryza sativa L.).</title>
        <authorList>
            <person name="Li C."/>
        </authorList>
    </citation>
    <scope>NUCLEOTIDE SEQUENCE [LARGE SCALE GENOMIC DNA]</scope>
    <source>
        <strain evidence="4 5">NEAU-CX67</strain>
    </source>
</reference>
<comment type="similarity">
    <text evidence="1">Belongs to the ABC transporter superfamily.</text>
</comment>
<evidence type="ECO:0000313" key="4">
    <source>
        <dbReference type="EMBL" id="TJZ76087.1"/>
    </source>
</evidence>
<evidence type="ECO:0000256" key="1">
    <source>
        <dbReference type="ARBA" id="ARBA00005417"/>
    </source>
</evidence>
<keyword evidence="4" id="KW-0067">ATP-binding</keyword>
<dbReference type="Gene3D" id="3.40.50.300">
    <property type="entry name" value="P-loop containing nucleotide triphosphate hydrolases"/>
    <property type="match status" value="1"/>
</dbReference>
<protein>
    <submittedName>
        <fullName evidence="4">ATP-binding cassette domain-containing protein</fullName>
    </submittedName>
</protein>
<dbReference type="InterPro" id="IPR027417">
    <property type="entry name" value="P-loop_NTPase"/>
</dbReference>
<dbReference type="GO" id="GO:0005524">
    <property type="term" value="F:ATP binding"/>
    <property type="evidence" value="ECO:0007669"/>
    <property type="project" value="UniProtKB-KW"/>
</dbReference>